<reference evidence="3" key="1">
    <citation type="submission" date="2018-09" db="EMBL/GenBank/DDBJ databases">
        <authorList>
            <person name="Zhu H."/>
        </authorList>
    </citation>
    <scope>NUCLEOTIDE SEQUENCE [LARGE SCALE GENOMIC DNA]</scope>
    <source>
        <strain evidence="3">K2W31S-8</strain>
    </source>
</reference>
<accession>A0A385Z107</accession>
<protein>
    <submittedName>
        <fullName evidence="2">DUF190 domain-containing protein</fullName>
    </submittedName>
</protein>
<dbReference type="AlphaFoldDB" id="A0A385Z107"/>
<dbReference type="SUPFAM" id="SSF54913">
    <property type="entry name" value="GlnB-like"/>
    <property type="match status" value="1"/>
</dbReference>
<evidence type="ECO:0000256" key="1">
    <source>
        <dbReference type="ARBA" id="ARBA00010554"/>
    </source>
</evidence>
<dbReference type="Pfam" id="PF02641">
    <property type="entry name" value="DUF190"/>
    <property type="match status" value="1"/>
</dbReference>
<gene>
    <name evidence="2" type="ORF">D3880_11035</name>
</gene>
<comment type="similarity">
    <text evidence="1">Belongs to the UPF0166 family.</text>
</comment>
<dbReference type="OrthoDB" id="5339790at2"/>
<dbReference type="InterPro" id="IPR015867">
    <property type="entry name" value="N-reg_PII/ATP_PRibTrfase_C"/>
</dbReference>
<evidence type="ECO:0000313" key="2">
    <source>
        <dbReference type="EMBL" id="AYC32875.1"/>
    </source>
</evidence>
<dbReference type="EMBL" id="CP032419">
    <property type="protein sequence ID" value="AYC32875.1"/>
    <property type="molecule type" value="Genomic_DNA"/>
</dbReference>
<dbReference type="RefSeq" id="WP_119893494.1">
    <property type="nucleotide sequence ID" value="NZ_CP032419.1"/>
</dbReference>
<keyword evidence="3" id="KW-1185">Reference proteome</keyword>
<dbReference type="InterPro" id="IPR003793">
    <property type="entry name" value="UPF0166"/>
</dbReference>
<dbReference type="KEGG" id="pcav:D3880_11035"/>
<name>A0A385Z107_9PSED</name>
<dbReference type="Gene3D" id="3.30.70.120">
    <property type="match status" value="1"/>
</dbReference>
<organism evidence="2 3">
    <name type="scientific">Pseudomonas cavernae</name>
    <dbReference type="NCBI Taxonomy" id="2320867"/>
    <lineage>
        <taxon>Bacteria</taxon>
        <taxon>Pseudomonadati</taxon>
        <taxon>Pseudomonadota</taxon>
        <taxon>Gammaproteobacteria</taxon>
        <taxon>Pseudomonadales</taxon>
        <taxon>Pseudomonadaceae</taxon>
        <taxon>Pseudomonas</taxon>
    </lineage>
</organism>
<dbReference type="Proteomes" id="UP000265560">
    <property type="component" value="Chromosome"/>
</dbReference>
<dbReference type="InterPro" id="IPR011322">
    <property type="entry name" value="N-reg_PII-like_a/b"/>
</dbReference>
<proteinExistence type="inferred from homology"/>
<evidence type="ECO:0000313" key="3">
    <source>
        <dbReference type="Proteomes" id="UP000265560"/>
    </source>
</evidence>
<sequence>MKGYQVTFYTQQNRRHAGKMLADWVVGLAKELGLGGATLVSGIEGFGHDGRFHSHHFFEMADQPMLIVLALTEGECARLFQRLEAEGLSLFYVKVAAEFGLLEGSQPAAAS</sequence>